<dbReference type="Gene3D" id="1.10.3430.10">
    <property type="entry name" value="Ammonium transporter AmtB like domains"/>
    <property type="match status" value="1"/>
</dbReference>
<evidence type="ECO:0000313" key="11">
    <source>
        <dbReference type="Proteomes" id="UP000309676"/>
    </source>
</evidence>
<evidence type="ECO:0000256" key="7">
    <source>
        <dbReference type="ARBA" id="ARBA00023177"/>
    </source>
</evidence>
<feature type="transmembrane region" description="Helical" evidence="8">
    <location>
        <begin position="374"/>
        <end position="399"/>
    </location>
</feature>
<dbReference type="InterPro" id="IPR018047">
    <property type="entry name" value="Ammonium_transpt_CS"/>
</dbReference>
<dbReference type="PRINTS" id="PR00342">
    <property type="entry name" value="RHESUSRHD"/>
</dbReference>
<keyword evidence="6 8" id="KW-0472">Membrane</keyword>
<dbReference type="EMBL" id="VCIW01000001">
    <property type="protein sequence ID" value="TLS54370.1"/>
    <property type="molecule type" value="Genomic_DNA"/>
</dbReference>
<dbReference type="PANTHER" id="PTHR11730">
    <property type="entry name" value="AMMONIUM TRANSPORTER"/>
    <property type="match status" value="1"/>
</dbReference>
<feature type="domain" description="Ammonium transporter AmtB-like" evidence="9">
    <location>
        <begin position="27"/>
        <end position="426"/>
    </location>
</feature>
<keyword evidence="3 8" id="KW-0813">Transport</keyword>
<dbReference type="GO" id="GO:0097272">
    <property type="term" value="P:ammonium homeostasis"/>
    <property type="evidence" value="ECO:0007669"/>
    <property type="project" value="TreeGrafter"/>
</dbReference>
<feature type="transmembrane region" description="Helical" evidence="8">
    <location>
        <begin position="26"/>
        <end position="47"/>
    </location>
</feature>
<keyword evidence="11" id="KW-1185">Reference proteome</keyword>
<feature type="transmembrane region" description="Helical" evidence="8">
    <location>
        <begin position="59"/>
        <end position="82"/>
    </location>
</feature>
<evidence type="ECO:0000259" key="9">
    <source>
        <dbReference type="Pfam" id="PF00909"/>
    </source>
</evidence>
<dbReference type="AlphaFoldDB" id="A0A5R9GJ42"/>
<reference evidence="10 11" key="1">
    <citation type="submission" date="2019-05" db="EMBL/GenBank/DDBJ databases">
        <authorList>
            <person name="Narsing Rao M.P."/>
            <person name="Li W.J."/>
        </authorList>
    </citation>
    <scope>NUCLEOTIDE SEQUENCE [LARGE SCALE GENOMIC DNA]</scope>
    <source>
        <strain evidence="10 11">SYSU_K30003</strain>
    </source>
</reference>
<evidence type="ECO:0000256" key="2">
    <source>
        <dbReference type="ARBA" id="ARBA00005887"/>
    </source>
</evidence>
<proteinExistence type="inferred from homology"/>
<keyword evidence="4 8" id="KW-0812">Transmembrane</keyword>
<feature type="transmembrane region" description="Helical" evidence="8">
    <location>
        <begin position="244"/>
        <end position="269"/>
    </location>
</feature>
<dbReference type="Pfam" id="PF00909">
    <property type="entry name" value="Ammonium_transp"/>
    <property type="match status" value="1"/>
</dbReference>
<dbReference type="PANTHER" id="PTHR11730:SF6">
    <property type="entry name" value="AMMONIUM TRANSPORTER"/>
    <property type="match status" value="1"/>
</dbReference>
<dbReference type="Proteomes" id="UP000309676">
    <property type="component" value="Unassembled WGS sequence"/>
</dbReference>
<comment type="similarity">
    <text evidence="2 8">Belongs to the ammonia transporter channel (TC 1.A.11.2) family.</text>
</comment>
<comment type="caution">
    <text evidence="10">The sequence shown here is derived from an EMBL/GenBank/DDBJ whole genome shotgun (WGS) entry which is preliminary data.</text>
</comment>
<dbReference type="FunFam" id="1.10.3430.10:FF:000008">
    <property type="entry name" value="Ammonium transporter"/>
    <property type="match status" value="1"/>
</dbReference>
<feature type="transmembrane region" description="Helical" evidence="8">
    <location>
        <begin position="114"/>
        <end position="133"/>
    </location>
</feature>
<accession>A0A5R9GJ42</accession>
<evidence type="ECO:0000256" key="6">
    <source>
        <dbReference type="ARBA" id="ARBA00023136"/>
    </source>
</evidence>
<evidence type="ECO:0000256" key="4">
    <source>
        <dbReference type="ARBA" id="ARBA00022692"/>
    </source>
</evidence>
<dbReference type="PROSITE" id="PS01219">
    <property type="entry name" value="AMMONIUM_TRANSP"/>
    <property type="match status" value="1"/>
</dbReference>
<keyword evidence="5 8" id="KW-1133">Transmembrane helix</keyword>
<dbReference type="InterPro" id="IPR024041">
    <property type="entry name" value="NH4_transpt_AmtB-like_dom"/>
</dbReference>
<dbReference type="GO" id="GO:0005886">
    <property type="term" value="C:plasma membrane"/>
    <property type="evidence" value="ECO:0007669"/>
    <property type="project" value="UniProtKB-SubCell"/>
</dbReference>
<feature type="transmembrane region" description="Helical" evidence="8">
    <location>
        <begin position="329"/>
        <end position="354"/>
    </location>
</feature>
<dbReference type="OrthoDB" id="9814202at2"/>
<evidence type="ECO:0000256" key="3">
    <source>
        <dbReference type="ARBA" id="ARBA00022448"/>
    </source>
</evidence>
<comment type="subcellular location">
    <subcellularLocation>
        <location evidence="8">Cell membrane</location>
        <topology evidence="8">Multi-pass membrane protein</topology>
    </subcellularLocation>
    <subcellularLocation>
        <location evidence="1">Membrane</location>
        <topology evidence="1">Multi-pass membrane protein</topology>
    </subcellularLocation>
</comment>
<organism evidence="10 11">
    <name type="scientific">Paenibacillus antri</name>
    <dbReference type="NCBI Taxonomy" id="2582848"/>
    <lineage>
        <taxon>Bacteria</taxon>
        <taxon>Bacillati</taxon>
        <taxon>Bacillota</taxon>
        <taxon>Bacilli</taxon>
        <taxon>Bacillales</taxon>
        <taxon>Paenibacillaceae</taxon>
        <taxon>Paenibacillus</taxon>
    </lineage>
</organism>
<dbReference type="InterPro" id="IPR002229">
    <property type="entry name" value="RhesusRHD"/>
</dbReference>
<protein>
    <recommendedName>
        <fullName evidence="8">Ammonium transporter</fullName>
    </recommendedName>
</protein>
<dbReference type="InterPro" id="IPR001905">
    <property type="entry name" value="Ammonium_transpt"/>
</dbReference>
<feature type="transmembrane region" description="Helical" evidence="8">
    <location>
        <begin position="299"/>
        <end position="317"/>
    </location>
</feature>
<feature type="transmembrane region" description="Helical" evidence="8">
    <location>
        <begin position="173"/>
        <end position="194"/>
    </location>
</feature>
<dbReference type="SUPFAM" id="SSF111352">
    <property type="entry name" value="Ammonium transporter"/>
    <property type="match status" value="1"/>
</dbReference>
<feature type="transmembrane region" description="Helical" evidence="8">
    <location>
        <begin position="140"/>
        <end position="161"/>
    </location>
</feature>
<sequence>MSLLFPTLAFASEGPSSTMLDMGLNTIWLMLSFILVLLMQGGFILLETGSTRMKNAGHVAGKTIFTVGLGTLVFWAVGYGFIWGENSNAFFATGSFFFSPPIGAEEGYPASIDFLFQLAFAMISLTIAFGGFAERAKLSVYVLFSILFTALVYPIIAHWIWGGGWLTGHKQDFAGSTVVHLTGAAAALAATMLLKPRIGKFNKDGTANEIHGHNQVFTALGVLLLWVGWFGFNAGSTLSVGDGFLGYVGFTTIIATGAGAVAAMFISWLSTGKADITTTLNGTLAGLVAITASCAFVDPWAAVVIGLIAGVLVYGSMKMFEKLKIDDPIYALSVHGVVGIWGTLSNGIFASPALVERVGVGEAGLIYSGSFSQLWVQFYGVVISGLFAFVVSYILLLIIKAIVGLRVTEEQEIVGLDLSEHGVYGYPEQMKKTTLNG</sequence>
<dbReference type="InterPro" id="IPR029020">
    <property type="entry name" value="Ammonium/urea_transptr"/>
</dbReference>
<evidence type="ECO:0000256" key="1">
    <source>
        <dbReference type="ARBA" id="ARBA00004141"/>
    </source>
</evidence>
<evidence type="ECO:0000256" key="8">
    <source>
        <dbReference type="RuleBase" id="RU362002"/>
    </source>
</evidence>
<dbReference type="NCBIfam" id="TIGR00836">
    <property type="entry name" value="amt"/>
    <property type="match status" value="1"/>
</dbReference>
<dbReference type="GO" id="GO:0008519">
    <property type="term" value="F:ammonium channel activity"/>
    <property type="evidence" value="ECO:0007669"/>
    <property type="project" value="InterPro"/>
</dbReference>
<keyword evidence="7 8" id="KW-0924">Ammonia transport</keyword>
<name>A0A5R9GJ42_9BACL</name>
<evidence type="ECO:0000313" key="10">
    <source>
        <dbReference type="EMBL" id="TLS54370.1"/>
    </source>
</evidence>
<feature type="transmembrane region" description="Helical" evidence="8">
    <location>
        <begin position="215"/>
        <end position="232"/>
    </location>
</feature>
<evidence type="ECO:0000256" key="5">
    <source>
        <dbReference type="ARBA" id="ARBA00022989"/>
    </source>
</evidence>
<feature type="transmembrane region" description="Helical" evidence="8">
    <location>
        <begin position="276"/>
        <end position="293"/>
    </location>
</feature>
<gene>
    <name evidence="10" type="ORF">FE782_02540</name>
</gene>